<dbReference type="EMBL" id="JACEZU010000012">
    <property type="protein sequence ID" value="MBA5689806.1"/>
    <property type="molecule type" value="Genomic_DNA"/>
</dbReference>
<dbReference type="Proteomes" id="UP000573499">
    <property type="component" value="Unassembled WGS sequence"/>
</dbReference>
<comment type="caution">
    <text evidence="4">The sequence shown here is derived from an EMBL/GenBank/DDBJ whole genome shotgun (WGS) entry which is preliminary data.</text>
</comment>
<evidence type="ECO:0000256" key="1">
    <source>
        <dbReference type="SAM" id="MobiDB-lite"/>
    </source>
</evidence>
<feature type="region of interest" description="Disordered" evidence="1">
    <location>
        <begin position="1"/>
        <end position="27"/>
    </location>
</feature>
<evidence type="ECO:0000259" key="3">
    <source>
        <dbReference type="Pfam" id="PF13400"/>
    </source>
</evidence>
<dbReference type="RefSeq" id="WP_182156591.1">
    <property type="nucleotide sequence ID" value="NZ_JACEZU010000012.1"/>
</dbReference>
<organism evidence="4 5">
    <name type="scientific">Rugamonas apoptosis</name>
    <dbReference type="NCBI Taxonomy" id="2758570"/>
    <lineage>
        <taxon>Bacteria</taxon>
        <taxon>Pseudomonadati</taxon>
        <taxon>Pseudomonadota</taxon>
        <taxon>Betaproteobacteria</taxon>
        <taxon>Burkholderiales</taxon>
        <taxon>Oxalobacteraceae</taxon>
        <taxon>Telluria group</taxon>
        <taxon>Rugamonas</taxon>
    </lineage>
</organism>
<evidence type="ECO:0000313" key="4">
    <source>
        <dbReference type="EMBL" id="MBA5689806.1"/>
    </source>
</evidence>
<name>A0A7W2IMQ8_9BURK</name>
<keyword evidence="5" id="KW-1185">Reference proteome</keyword>
<evidence type="ECO:0000256" key="2">
    <source>
        <dbReference type="SAM" id="Phobius"/>
    </source>
</evidence>
<proteinExistence type="predicted"/>
<feature type="domain" description="Putative Flp pilus-assembly TadG-like N-terminal" evidence="3">
    <location>
        <begin position="33"/>
        <end position="79"/>
    </location>
</feature>
<protein>
    <submittedName>
        <fullName evidence="4">Tad domain-containing protein</fullName>
    </submittedName>
</protein>
<feature type="transmembrane region" description="Helical" evidence="2">
    <location>
        <begin position="34"/>
        <end position="54"/>
    </location>
</feature>
<keyword evidence="2" id="KW-1133">Transmembrane helix</keyword>
<keyword evidence="2" id="KW-0812">Transmembrane</keyword>
<dbReference type="InterPro" id="IPR028087">
    <property type="entry name" value="Tad_N"/>
</dbReference>
<evidence type="ECO:0000313" key="5">
    <source>
        <dbReference type="Proteomes" id="UP000573499"/>
    </source>
</evidence>
<reference evidence="4 5" key="1">
    <citation type="submission" date="2020-07" db="EMBL/GenBank/DDBJ databases">
        <title>Novel species isolated from subtropical streams in China.</title>
        <authorList>
            <person name="Lu H."/>
        </authorList>
    </citation>
    <scope>NUCLEOTIDE SEQUENCE [LARGE SCALE GENOMIC DNA]</scope>
    <source>
        <strain evidence="4 5">LX47W</strain>
    </source>
</reference>
<sequence>MAHVATWSNDSRHSARGGPPRPCPDGRRAPQRGAVLIMFALLTMVVLGFMGMALDLAQIYNRREELQTLAESVALAAARSLNGTQAGVSAALAQAATEAASMRYRYNNAAVDWSETAIKFAASATAPDGAWLDAASAQAAPDGLLFVKVDTSAFASTMGTVNAVFLQFLTGSMTATTYGRAIAGRSTIRVAPLAICALSAAPAAARNNGGGNVELVEFGFRRGVAYDLMQLNPNGVTPVNFVVDPIDALGTLGSAANVAPSVVGPFVCTGAMPMTRVTGAQLTVQSPFPLASLFQQLNSRFDQYPGGLCSPNSAPPDANIKSYQFAAIPWMSTARIGQSAASATTAGTKLWTVADPVPATGTATNYGPLWAYAKAVPFAAYTAGVPEPTAGYTTFASATWATLYPGNPVAISYPTQPPFMAANGVNFLAPSTANRPGSRGRRVLNLPLLSCPVATGTPTLATVLGIGKFFMTVPATATSISAEFAGVVPEQSLAGQMELSK</sequence>
<accession>A0A7W2IMQ8</accession>
<keyword evidence="2" id="KW-0472">Membrane</keyword>
<dbReference type="Pfam" id="PF13400">
    <property type="entry name" value="Tad"/>
    <property type="match status" value="1"/>
</dbReference>
<gene>
    <name evidence="4" type="ORF">H3H39_22415</name>
</gene>
<dbReference type="AlphaFoldDB" id="A0A7W2IMQ8"/>